<evidence type="ECO:0000313" key="3">
    <source>
        <dbReference type="EMBL" id="EOQ97850.1"/>
    </source>
</evidence>
<keyword evidence="1" id="KW-0520">NAD</keyword>
<keyword evidence="4" id="KW-1185">Reference proteome</keyword>
<protein>
    <submittedName>
        <fullName evidence="3">NAD dependent epimerase/dehydratase family protein</fullName>
    </submittedName>
</protein>
<reference evidence="3" key="1">
    <citation type="submission" date="2013-04" db="EMBL/GenBank/DDBJ databases">
        <authorList>
            <person name="Harkins D.M."/>
            <person name="Durkin A.S."/>
            <person name="Brinkac L.M."/>
            <person name="Haft D.H."/>
            <person name="Selengut J.D."/>
            <person name="Sanka R."/>
            <person name="DePew J."/>
            <person name="Purushe J."/>
            <person name="Galloway R.L."/>
            <person name="Vinetz J.M."/>
            <person name="Sutton G.G."/>
            <person name="Nierman W.C."/>
            <person name="Fouts D.E."/>
        </authorList>
    </citation>
    <scope>NUCLEOTIDE SEQUENCE [LARGE SCALE GENOMIC DNA]</scope>
    <source>
        <strain evidence="3">CDC</strain>
    </source>
</reference>
<dbReference type="RefSeq" id="WP_015679810.1">
    <property type="nucleotide sequence ID" value="NZ_AOGZ02000008.1"/>
</dbReference>
<dbReference type="AlphaFoldDB" id="R9ACF0"/>
<evidence type="ECO:0000259" key="2">
    <source>
        <dbReference type="Pfam" id="PF01370"/>
    </source>
</evidence>
<dbReference type="STRING" id="1218599.LEP1GSC195_1100"/>
<gene>
    <name evidence="3" type="ORF">LEP1GSC195_1100</name>
</gene>
<feature type="domain" description="NAD-dependent epimerase/dehydratase" evidence="2">
    <location>
        <begin position="3"/>
        <end position="200"/>
    </location>
</feature>
<dbReference type="CDD" id="cd08946">
    <property type="entry name" value="SDR_e"/>
    <property type="match status" value="1"/>
</dbReference>
<dbReference type="Gene3D" id="3.40.50.720">
    <property type="entry name" value="NAD(P)-binding Rossmann-like Domain"/>
    <property type="match status" value="1"/>
</dbReference>
<proteinExistence type="predicted"/>
<evidence type="ECO:0000256" key="1">
    <source>
        <dbReference type="ARBA" id="ARBA00023027"/>
    </source>
</evidence>
<evidence type="ECO:0000313" key="4">
    <source>
        <dbReference type="Proteomes" id="UP000013984"/>
    </source>
</evidence>
<dbReference type="Proteomes" id="UP000013984">
    <property type="component" value="Unassembled WGS sequence"/>
</dbReference>
<dbReference type="InterPro" id="IPR001509">
    <property type="entry name" value="Epimerase_deHydtase"/>
</dbReference>
<name>R9ACF0_9LEPT</name>
<sequence>MITLLGATGFVGSEIQQTLDSRKIPSYVPARNDKLIGKELGDIIYCIGLTSDFRSRPHDTVTAHVSYLNDLIRENEFNSLTYLSSTRVYIHNESTLEDSPISIDPKDPFDLFNTSKLTGELLALNSGRKNIKIARLSNVYGPDFSSDNFLTSIIRDAIVKKKIEFRTTPDSSKDYISITDVVEILIQLAKLNKTGIYNVAFGSNLTNEEISSKIASLTGCSIQTDQDATKIVFPEISISKIIEDIAYKPKKNLVNELESLIENFKMHFGNESKTEEK</sequence>
<dbReference type="SUPFAM" id="SSF51735">
    <property type="entry name" value="NAD(P)-binding Rossmann-fold domains"/>
    <property type="match status" value="1"/>
</dbReference>
<dbReference type="EMBL" id="AOGZ02000008">
    <property type="protein sequence ID" value="EOQ97850.1"/>
    <property type="molecule type" value="Genomic_DNA"/>
</dbReference>
<comment type="caution">
    <text evidence="3">The sequence shown here is derived from an EMBL/GenBank/DDBJ whole genome shotgun (WGS) entry which is preliminary data.</text>
</comment>
<accession>R9ACF0</accession>
<organism evidence="3 4">
    <name type="scientific">Leptospira wolbachii serovar Codice str. CDC</name>
    <dbReference type="NCBI Taxonomy" id="1218599"/>
    <lineage>
        <taxon>Bacteria</taxon>
        <taxon>Pseudomonadati</taxon>
        <taxon>Spirochaetota</taxon>
        <taxon>Spirochaetia</taxon>
        <taxon>Leptospirales</taxon>
        <taxon>Leptospiraceae</taxon>
        <taxon>Leptospira</taxon>
    </lineage>
</organism>
<dbReference type="OrthoDB" id="329806at2"/>
<dbReference type="PANTHER" id="PTHR43574">
    <property type="entry name" value="EPIMERASE-RELATED"/>
    <property type="match status" value="1"/>
</dbReference>
<dbReference type="InterPro" id="IPR036291">
    <property type="entry name" value="NAD(P)-bd_dom_sf"/>
</dbReference>
<dbReference type="Pfam" id="PF01370">
    <property type="entry name" value="Epimerase"/>
    <property type="match status" value="1"/>
</dbReference>